<feature type="compositionally biased region" description="Basic and acidic residues" evidence="1">
    <location>
        <begin position="1174"/>
        <end position="1185"/>
    </location>
</feature>
<feature type="compositionally biased region" description="Basic and acidic residues" evidence="1">
    <location>
        <begin position="2148"/>
        <end position="2163"/>
    </location>
</feature>
<feature type="compositionally biased region" description="Low complexity" evidence="1">
    <location>
        <begin position="1524"/>
        <end position="1543"/>
    </location>
</feature>
<feature type="region of interest" description="Disordered" evidence="1">
    <location>
        <begin position="246"/>
        <end position="454"/>
    </location>
</feature>
<name>A0A5N5TCF6_9CRUS</name>
<feature type="region of interest" description="Disordered" evidence="1">
    <location>
        <begin position="1807"/>
        <end position="2163"/>
    </location>
</feature>
<feature type="region of interest" description="Disordered" evidence="1">
    <location>
        <begin position="712"/>
        <end position="733"/>
    </location>
</feature>
<gene>
    <name evidence="2" type="ORF">Anas_11565</name>
</gene>
<feature type="compositionally biased region" description="Basic and acidic residues" evidence="1">
    <location>
        <begin position="424"/>
        <end position="440"/>
    </location>
</feature>
<feature type="compositionally biased region" description="Acidic residues" evidence="1">
    <location>
        <begin position="2063"/>
        <end position="2072"/>
    </location>
</feature>
<feature type="compositionally biased region" description="Polar residues" evidence="1">
    <location>
        <begin position="1929"/>
        <end position="1945"/>
    </location>
</feature>
<feature type="compositionally biased region" description="Basic and acidic residues" evidence="1">
    <location>
        <begin position="1854"/>
        <end position="1875"/>
    </location>
</feature>
<accession>A0A5N5TCF6</accession>
<feature type="compositionally biased region" description="Basic and acidic residues" evidence="1">
    <location>
        <begin position="2019"/>
        <end position="2034"/>
    </location>
</feature>
<feature type="compositionally biased region" description="Polar residues" evidence="1">
    <location>
        <begin position="441"/>
        <end position="452"/>
    </location>
</feature>
<feature type="region of interest" description="Disordered" evidence="1">
    <location>
        <begin position="2206"/>
        <end position="2241"/>
    </location>
</feature>
<feature type="region of interest" description="Disordered" evidence="1">
    <location>
        <begin position="1147"/>
        <end position="1212"/>
    </location>
</feature>
<feature type="compositionally biased region" description="Basic and acidic residues" evidence="1">
    <location>
        <begin position="404"/>
        <end position="415"/>
    </location>
</feature>
<feature type="region of interest" description="Disordered" evidence="1">
    <location>
        <begin position="1524"/>
        <end position="1552"/>
    </location>
</feature>
<dbReference type="OrthoDB" id="5967287at2759"/>
<evidence type="ECO:0000256" key="1">
    <source>
        <dbReference type="SAM" id="MobiDB-lite"/>
    </source>
</evidence>
<organism evidence="2 3">
    <name type="scientific">Armadillidium nasatum</name>
    <dbReference type="NCBI Taxonomy" id="96803"/>
    <lineage>
        <taxon>Eukaryota</taxon>
        <taxon>Metazoa</taxon>
        <taxon>Ecdysozoa</taxon>
        <taxon>Arthropoda</taxon>
        <taxon>Crustacea</taxon>
        <taxon>Multicrustacea</taxon>
        <taxon>Malacostraca</taxon>
        <taxon>Eumalacostraca</taxon>
        <taxon>Peracarida</taxon>
        <taxon>Isopoda</taxon>
        <taxon>Oniscidea</taxon>
        <taxon>Crinocheta</taxon>
        <taxon>Armadillidiidae</taxon>
        <taxon>Armadillidium</taxon>
    </lineage>
</organism>
<comment type="caution">
    <text evidence="2">The sequence shown here is derived from an EMBL/GenBank/DDBJ whole genome shotgun (WGS) entry which is preliminary data.</text>
</comment>
<feature type="compositionally biased region" description="Basic and acidic residues" evidence="1">
    <location>
        <begin position="1195"/>
        <end position="1212"/>
    </location>
</feature>
<feature type="compositionally biased region" description="Pro residues" evidence="1">
    <location>
        <begin position="253"/>
        <end position="263"/>
    </location>
</feature>
<feature type="region of interest" description="Disordered" evidence="1">
    <location>
        <begin position="1086"/>
        <end position="1123"/>
    </location>
</feature>
<evidence type="ECO:0000313" key="3">
    <source>
        <dbReference type="Proteomes" id="UP000326759"/>
    </source>
</evidence>
<feature type="compositionally biased region" description="Low complexity" evidence="1">
    <location>
        <begin position="2119"/>
        <end position="2144"/>
    </location>
</feature>
<feature type="compositionally biased region" description="Low complexity" evidence="1">
    <location>
        <begin position="335"/>
        <end position="344"/>
    </location>
</feature>
<feature type="compositionally biased region" description="Polar residues" evidence="1">
    <location>
        <begin position="1877"/>
        <end position="1886"/>
    </location>
</feature>
<sequence length="2300" mass="248463">MLVGRSAVVQQRPQGYAYSGVASTLHPRHVQPQPPSQSPAGILVSGGSLSNPPVVTRPVFPSNPPPPYPSQELRQSISTSQQQVPSVTQVSGQQFVVSQASSVISPSSQTQVQHHSQHSNSLAQPLTGSYRVTGSQLSVSNSVNAPNRGQVKTQVSMVKNSPLLVGLLQQPEQSSVVGSRNKCIAVNTSQTPVSSSSLSNSIENGPIPHIITSTSSGATTLVGSAGTYIGRSKDGLTTHQQIYSGGSVITNSAPPPPPPPPPRHNLSGGVHHQTSTGSAQPSPLTPVAKALQQTSDEHRRLMVSSSNTSRNKSGPLQSIFQSSTGSVVKDELKESTSSSSHSTSNAHKKESQYLINPNTGLLEPRPNTDSSDSEPEGKLDSPSRDDQQGNSIPSDDESNLSAASRKETDHSDSDVSRISVMSIESKKITNDQVKSVEKDSSPGSSWENNLVSPSPGEKIKLRLKLGKEQVAQATIVGNANKKIERRELLSGAAINTQSMTEPRVPKLHIKLHSSQPVIIKPTDELEASNKKSLKELALLRDDKNKRKSGRSKPKNCETEFETLKSKNAKLKGSKDKNCGDEVTSQVLKILDSKKNRHEADYEDTFLKFSKESPDNRMKVPRMLESKPSKLESKLRTRLKKPPMRKVGDLNSVGEIASHKIMETLPPSITKVAAMHTQQPHRNPNSLSPVPFSSISTNMFSGSSICASFTTGSTTGTSALPSTSTATSTTSSENLKAELEKRGSEIIPKAEVKLDIGEKSGNSDILMTKLCMSNPSLKNLMNGDVSHNEKVTMNQMRYKRSGSLSSQADFSASKLTIKRKNSEDTHTLKALKKDGLSTMPTFLNSSVLINKVSPDKSSSVSNLSGTSHRQNDDLTEKLLLKKVESMNGPLKNDIAGLKSNSDITIHSVSKNDILGLAKASSADFDRRADLTIKTKLSEGTAKVGRVTCVDVMDRKALEEALKSSRNSSKKNDISFSRSTSSMVDRLRRWNSIDSSNTVPLTTHSQQQTSDSTNLNSSTVNECKNSSVEGESSEKSLILSTVIEKVKTDTIVSHQSTNTIINVNSDKACDNNNSKDNIDKIISVNKSESKTTKSENLGVNVEKEKQGEQREHAQNSSSCETTKSAACLSGGKPHCSFEGDGDQSISKLNRDRTKVNDLGSTASLVKSEVDSPEGTPKGEHGNAHGGEDSGIESMDALSEKSPNHSDQSPNRREDKDCELFQQEKVKEKKTKSGPVVTPSSKDICREDKDLVTQKLPSDSGKIHVSKIETDEKSHVDEILNMQDKSDPLSQSFTISNECLKTNTQLVKYSDSCKEQPNLLLCEKFKEHENNSVTYSLEKCESTLSTNSALKIFESECPKDSESQNSMELKESVTQSEISLLDRCYEVCDSTKRGPAAASDTKCSTEEDLTNLPLLQFNPSTLNVKSKDKQDLSPKLELSQTLESTLNSLSSPSSQDSATVLHPLNEHFSDAMQKNCTNKNLFSDLPVSSVLCSSLSISTTSISVTSPKSNVTTSSVLVHSPLTQVSSSRVNVDSSSSKDISGTSTSVPISKEHGNSSLTSNFKPSLLAITLSRPPGCVTTFGSSLSNSVSTTAVTAIKAVSSTPSLYTITNTTPSTTTTTKLNSAMDPQSNSNTSIVYCHSLSVSNNSAYSNTFVTSANTTATMIILAASTNSCNSSITTTTPNSTKLTLKSGVNQSHNSAINPPPGKTFRLVALPNPAITPASSPVKVTVKQMGASGIVPSITKSSQLLQPLPSVKSEEQQSNISLSNIKTTVSSVISDSDTAIPPLVSETVSHNESHLDLDFVGFSNNSESEDSSKLNSDFASEKTDKVSNSLLSPLEEEPTPMRVHPPLYTYGNRERKKEFESDAEEKEKEEGKESISVSANISKNSDFENDPEADSQKSKQKDKKLHALTIEIPSAENFPDDKRLTRSTRQSARLSSPKVSSPAGSGELSPRSDKKSPANAQTMGKPSPLGMVRSSVSPALRVTKRRRHESESSSASNVSEDQGEPPPKVAKRKTHHELKDEGKPKSARRENENEGDIDSSDEDDVSLNEVEIVKKKSVPGNEDEEDEEEETCRPSSRSGRSCKTFTRSKERPSSSDSQQTSRDTTPTRRTSRQNRVVTPSTASIVTTITSATAAGSTTGSPTGHTNSHEKPDDFSETLSKEKHSMFFPDDIKGEEALFVKDSDKKTLEKKGAVSSSSLLIKDGSKQLPKIKRENESTESEPANTGRRKTRSTTNTVPSQGDKEANIFSASSCPSTYLLIWISTCKFYLCIDIRRGGSYFDLTHSGFNKLSNFQHIWVN</sequence>
<feature type="compositionally biased region" description="Polar residues" evidence="1">
    <location>
        <begin position="2075"/>
        <end position="2087"/>
    </location>
</feature>
<feature type="compositionally biased region" description="Acidic residues" evidence="1">
    <location>
        <begin position="2035"/>
        <end position="2048"/>
    </location>
</feature>
<feature type="compositionally biased region" description="Low complexity" evidence="1">
    <location>
        <begin position="712"/>
        <end position="731"/>
    </location>
</feature>
<proteinExistence type="predicted"/>
<feature type="compositionally biased region" description="Polar residues" evidence="1">
    <location>
        <begin position="272"/>
        <end position="282"/>
    </location>
</feature>
<dbReference type="Proteomes" id="UP000326759">
    <property type="component" value="Unassembled WGS sequence"/>
</dbReference>
<feature type="compositionally biased region" description="Polar residues" evidence="1">
    <location>
        <begin position="303"/>
        <end position="326"/>
    </location>
</feature>
<feature type="region of interest" description="Disordered" evidence="1">
    <location>
        <begin position="993"/>
        <end position="1029"/>
    </location>
</feature>
<feature type="compositionally biased region" description="Basic and acidic residues" evidence="1">
    <location>
        <begin position="1099"/>
        <end position="1111"/>
    </location>
</feature>
<keyword evidence="3" id="KW-1185">Reference proteome</keyword>
<feature type="compositionally biased region" description="Low complexity" evidence="1">
    <location>
        <begin position="75"/>
        <end position="84"/>
    </location>
</feature>
<feature type="compositionally biased region" description="Polar residues" evidence="1">
    <location>
        <begin position="1012"/>
        <end position="1028"/>
    </location>
</feature>
<feature type="compositionally biased region" description="Basic and acidic residues" evidence="1">
    <location>
        <begin position="375"/>
        <end position="387"/>
    </location>
</feature>
<feature type="compositionally biased region" description="Low complexity" evidence="1">
    <location>
        <begin position="2096"/>
        <end position="2110"/>
    </location>
</feature>
<dbReference type="EMBL" id="SEYY01006739">
    <property type="protein sequence ID" value="KAB7502795.1"/>
    <property type="molecule type" value="Genomic_DNA"/>
</dbReference>
<feature type="region of interest" description="Disordered" evidence="1">
    <location>
        <begin position="26"/>
        <end position="84"/>
    </location>
</feature>
<protein>
    <submittedName>
        <fullName evidence="2">Uncharacterized protein</fullName>
    </submittedName>
</protein>
<feature type="compositionally biased region" description="Low complexity" evidence="1">
    <location>
        <begin position="1000"/>
        <end position="1011"/>
    </location>
</feature>
<evidence type="ECO:0000313" key="2">
    <source>
        <dbReference type="EMBL" id="KAB7502795.1"/>
    </source>
</evidence>
<feature type="compositionally biased region" description="Polar residues" evidence="1">
    <location>
        <begin position="1112"/>
        <end position="1122"/>
    </location>
</feature>
<reference evidence="2 3" key="1">
    <citation type="journal article" date="2019" name="PLoS Biol.">
        <title>Sex chromosomes control vertical transmission of feminizing Wolbachia symbionts in an isopod.</title>
        <authorList>
            <person name="Becking T."/>
            <person name="Chebbi M.A."/>
            <person name="Giraud I."/>
            <person name="Moumen B."/>
            <person name="Laverre T."/>
            <person name="Caubet Y."/>
            <person name="Peccoud J."/>
            <person name="Gilbert C."/>
            <person name="Cordaux R."/>
        </authorList>
    </citation>
    <scope>NUCLEOTIDE SEQUENCE [LARGE SCALE GENOMIC DNA]</scope>
    <source>
        <strain evidence="2">ANa2</strain>
        <tissue evidence="2">Whole body excluding digestive tract and cuticle</tissue>
    </source>
</reference>